<dbReference type="AlphaFoldDB" id="A0A1G1VLD0"/>
<dbReference type="GO" id="GO:0016757">
    <property type="term" value="F:glycosyltransferase activity"/>
    <property type="evidence" value="ECO:0007669"/>
    <property type="project" value="InterPro"/>
</dbReference>
<dbReference type="PANTHER" id="PTHR45947">
    <property type="entry name" value="SULFOQUINOVOSYL TRANSFERASE SQD2"/>
    <property type="match status" value="1"/>
</dbReference>
<dbReference type="EMBL" id="MHCI01000020">
    <property type="protein sequence ID" value="OGY16047.1"/>
    <property type="molecule type" value="Genomic_DNA"/>
</dbReference>
<evidence type="ECO:0000313" key="4">
    <source>
        <dbReference type="Proteomes" id="UP000179069"/>
    </source>
</evidence>
<dbReference type="Gene3D" id="3.40.50.2000">
    <property type="entry name" value="Glycogen Phosphorylase B"/>
    <property type="match status" value="2"/>
</dbReference>
<evidence type="ECO:0000259" key="1">
    <source>
        <dbReference type="Pfam" id="PF00534"/>
    </source>
</evidence>
<feature type="domain" description="Glycosyl transferase family 1" evidence="1">
    <location>
        <begin position="194"/>
        <end position="345"/>
    </location>
</feature>
<dbReference type="Pfam" id="PF00534">
    <property type="entry name" value="Glycos_transf_1"/>
    <property type="match status" value="1"/>
</dbReference>
<proteinExistence type="predicted"/>
<sequence length="369" mass="42695">MHRKKLMILIWNMGVGGIQKQVRDIVVKIEKYFPRWEVHLVIKQRKRHQYFADEISRSTNTTLYYFTSSSQTSKSWRSTLWIFHCFWKIKPDVCLTFLDHLSVIVVLMRLLCFWRTTKIALNEEVVTSTYLKLNRARPWFWKLLILVFYRWADIILVPSDACKQDLINHFHLGGNSIQVIHNWTLLPAVSFGPRPYDLIYAGRYEREKNILAIPPIIELVRSHKPQVQALIIGEGSMQRMLQQEILRRQLQGNVTLLPPQRNIAQYLSKGKVLILPTMNEGLPNIILEAAMCGMPTVCYSFAGVSEVVKDGKTGFVVNHTQAAASRVLCLLSDMKRLHAMRSRAQAFVGQHFGPSNQDQYLDFLLNGNE</sequence>
<accession>A0A1G1VLD0</accession>
<evidence type="ECO:0000259" key="2">
    <source>
        <dbReference type="Pfam" id="PF13439"/>
    </source>
</evidence>
<feature type="domain" description="Glycosyltransferase subfamily 4-like N-terminal" evidence="2">
    <location>
        <begin position="127"/>
        <end position="182"/>
    </location>
</feature>
<dbReference type="SUPFAM" id="SSF53756">
    <property type="entry name" value="UDP-Glycosyltransferase/glycogen phosphorylase"/>
    <property type="match status" value="1"/>
</dbReference>
<dbReference type="PANTHER" id="PTHR45947:SF3">
    <property type="entry name" value="SULFOQUINOVOSYL TRANSFERASE SQD2"/>
    <property type="match status" value="1"/>
</dbReference>
<name>A0A1G1VLD0_9BACT</name>
<dbReference type="InterPro" id="IPR050194">
    <property type="entry name" value="Glycosyltransferase_grp1"/>
</dbReference>
<organism evidence="3 4">
    <name type="scientific">Candidatus Chisholmbacteria bacterium RIFCSPHIGHO2_01_FULL_49_18</name>
    <dbReference type="NCBI Taxonomy" id="1797590"/>
    <lineage>
        <taxon>Bacteria</taxon>
        <taxon>Candidatus Chisholmiibacteriota</taxon>
    </lineage>
</organism>
<gene>
    <name evidence="3" type="ORF">A2785_02660</name>
</gene>
<dbReference type="InterPro" id="IPR001296">
    <property type="entry name" value="Glyco_trans_1"/>
</dbReference>
<dbReference type="InterPro" id="IPR028098">
    <property type="entry name" value="Glyco_trans_4-like_N"/>
</dbReference>
<protein>
    <submittedName>
        <fullName evidence="3">Uncharacterized protein</fullName>
    </submittedName>
</protein>
<dbReference type="Proteomes" id="UP000179069">
    <property type="component" value="Unassembled WGS sequence"/>
</dbReference>
<dbReference type="Pfam" id="PF13439">
    <property type="entry name" value="Glyco_transf_4"/>
    <property type="match status" value="1"/>
</dbReference>
<comment type="caution">
    <text evidence="3">The sequence shown here is derived from an EMBL/GenBank/DDBJ whole genome shotgun (WGS) entry which is preliminary data.</text>
</comment>
<reference evidence="3 4" key="1">
    <citation type="journal article" date="2016" name="Nat. Commun.">
        <title>Thousands of microbial genomes shed light on interconnected biogeochemical processes in an aquifer system.</title>
        <authorList>
            <person name="Anantharaman K."/>
            <person name="Brown C.T."/>
            <person name="Hug L.A."/>
            <person name="Sharon I."/>
            <person name="Castelle C.J."/>
            <person name="Probst A.J."/>
            <person name="Thomas B.C."/>
            <person name="Singh A."/>
            <person name="Wilkins M.J."/>
            <person name="Karaoz U."/>
            <person name="Brodie E.L."/>
            <person name="Williams K.H."/>
            <person name="Hubbard S.S."/>
            <person name="Banfield J.F."/>
        </authorList>
    </citation>
    <scope>NUCLEOTIDE SEQUENCE [LARGE SCALE GENOMIC DNA]</scope>
</reference>
<evidence type="ECO:0000313" key="3">
    <source>
        <dbReference type="EMBL" id="OGY16047.1"/>
    </source>
</evidence>